<gene>
    <name evidence="4" type="ORF">BEK98_30085</name>
</gene>
<sequence>MGDQVRQWLPAVGAFVLGVLFLKLKDWFKRLVDKAGAALYRRLAGSALLRRTALRRYTIKTHERHRSFSVSFQPARNRAMDMASVYVPLRTATGFGAEQREATASLHESRQAVVLGVPGAGKTMLLRHTVLAWARERYRPDLPARRTWYDPRRRHRVDLGTPTDIPVLLSLHSVDLDAGDITAHIVNHFADHDFPNARTWVERALDEGRLAVYFDGLDEVPTTQRPRVAAAIRRFMKVYDRCRAVVTCRVAVYRGEFAQEAVPVLLVEEFDDRLIQRFLHGWPWPPNLAPDTVEQLLGALRDTPQLKPLARNPLLLTMIAHLYSYEYAGTDQVLPHNRADFYNEVTVSLLRDRDLERVRRFPATLKRAVLQQLALAAQSVPSDAYDRLAMPYEKVRREVGAVLERLGRPVEETDDILSEIVDRSGLLLAIDNGERYQFAHLTLQEYLAAKAVQADVLLDRYRADPHVWREVVRLWCGAEPRDCTPLVREVLAVDPLLAFQCLADAQLIEDSLADEIIAHFGALLGDDSASLEQEAVVAAFGVVAAQRRVRGVAVFELLCAAARDTTNPARARMAVRALAATNVLKAARFLADGIAELPGAEEALVAMGDLAVLALEDRQLFFSGQVARVLWRVHTEKATLALCNAMDYYGPEAAGVDAYLADLLRDRGLEEVFRDARIQQTGLEGRFEWVWKPFTRRGDDQTTRVVGMLARCLSDTALDPDATLPDDVQPDPRILVPLALVDTQADSPVRIGGPVDRWTGLLADPVEDVRVGQRAERAVVREMTRANALPHWRGWLIDRLPPREARQTLNVLLTSGYLTKAMWERSRDELADRKKSAWTDSVWWGLALYVVTGLGAIARSVAALLGWHPWNVSPHWIAPTVGLAVLLGGFTLCFLLLATMEDPEVRVDYGVLTWITLSVSLSTAFALSALLDNWTVAAVAVLLLLGMVLCMRPGYRRVKVDLSHELLRLIESLATPYAPGQGPGVSTSASSSTFVSNSLNPRR</sequence>
<dbReference type="EMBL" id="MCGQ01000029">
    <property type="protein sequence ID" value="OXY91523.1"/>
    <property type="molecule type" value="Genomic_DNA"/>
</dbReference>
<dbReference type="RefSeq" id="WP_107428303.1">
    <property type="nucleotide sequence ID" value="NZ_MCGQ01000029.1"/>
</dbReference>
<dbReference type="OrthoDB" id="135105at2"/>
<dbReference type="AlphaFoldDB" id="A0A233S7B4"/>
<organism evidence="4 5">
    <name type="scientific">Streptomyces diastatochromogenes</name>
    <dbReference type="NCBI Taxonomy" id="42236"/>
    <lineage>
        <taxon>Bacteria</taxon>
        <taxon>Bacillati</taxon>
        <taxon>Actinomycetota</taxon>
        <taxon>Actinomycetes</taxon>
        <taxon>Kitasatosporales</taxon>
        <taxon>Streptomycetaceae</taxon>
        <taxon>Streptomyces</taxon>
    </lineage>
</organism>
<feature type="transmembrane region" description="Helical" evidence="2">
    <location>
        <begin position="909"/>
        <end position="928"/>
    </location>
</feature>
<feature type="domain" description="NACHT" evidence="3">
    <location>
        <begin position="110"/>
        <end position="249"/>
    </location>
</feature>
<protein>
    <recommendedName>
        <fullName evidence="3">NACHT domain-containing protein</fullName>
    </recommendedName>
</protein>
<evidence type="ECO:0000259" key="3">
    <source>
        <dbReference type="PROSITE" id="PS50837"/>
    </source>
</evidence>
<dbReference type="PANTHER" id="PTHR46844:SF1">
    <property type="entry name" value="SLR5058 PROTEIN"/>
    <property type="match status" value="1"/>
</dbReference>
<comment type="caution">
    <text evidence="4">The sequence shown here is derived from an EMBL/GenBank/DDBJ whole genome shotgun (WGS) entry which is preliminary data.</text>
</comment>
<dbReference type="InterPro" id="IPR027417">
    <property type="entry name" value="P-loop_NTPase"/>
</dbReference>
<dbReference type="Gene3D" id="3.40.50.300">
    <property type="entry name" value="P-loop containing nucleotide triphosphate hydrolases"/>
    <property type="match status" value="1"/>
</dbReference>
<feature type="transmembrane region" description="Helical" evidence="2">
    <location>
        <begin position="934"/>
        <end position="951"/>
    </location>
</feature>
<feature type="transmembrane region" description="Helical" evidence="2">
    <location>
        <begin position="876"/>
        <end position="897"/>
    </location>
</feature>
<keyword evidence="5" id="KW-1185">Reference proteome</keyword>
<keyword evidence="2" id="KW-0812">Transmembrane</keyword>
<accession>A0A233S7B4</accession>
<evidence type="ECO:0000256" key="1">
    <source>
        <dbReference type="SAM" id="MobiDB-lite"/>
    </source>
</evidence>
<dbReference type="SUPFAM" id="SSF52540">
    <property type="entry name" value="P-loop containing nucleoside triphosphate hydrolases"/>
    <property type="match status" value="1"/>
</dbReference>
<dbReference type="PANTHER" id="PTHR46844">
    <property type="entry name" value="SLR5058 PROTEIN"/>
    <property type="match status" value="1"/>
</dbReference>
<evidence type="ECO:0000313" key="5">
    <source>
        <dbReference type="Proteomes" id="UP000215483"/>
    </source>
</evidence>
<dbReference type="PROSITE" id="PS50837">
    <property type="entry name" value="NACHT"/>
    <property type="match status" value="1"/>
</dbReference>
<reference evidence="4 5" key="1">
    <citation type="submission" date="2016-07" db="EMBL/GenBank/DDBJ databases">
        <title>Draft genome of Streptomyces diastatochromogenes.</title>
        <authorList>
            <person name="Podduturi R."/>
            <person name="Lukassen M.B."/>
            <person name="Clausen N."/>
            <person name="Nielsen J.L."/>
            <person name="Jorgensen N.O."/>
        </authorList>
    </citation>
    <scope>NUCLEOTIDE SEQUENCE [LARGE SCALE GENOMIC DNA]</scope>
    <source>
        <strain evidence="4 5">DSM 40608</strain>
    </source>
</reference>
<feature type="compositionally biased region" description="Low complexity" evidence="1">
    <location>
        <begin position="985"/>
        <end position="1003"/>
    </location>
</feature>
<feature type="transmembrane region" description="Helical" evidence="2">
    <location>
        <begin position="6"/>
        <end position="24"/>
    </location>
</feature>
<dbReference type="InterPro" id="IPR007111">
    <property type="entry name" value="NACHT_NTPase"/>
</dbReference>
<evidence type="ECO:0000256" key="2">
    <source>
        <dbReference type="SAM" id="Phobius"/>
    </source>
</evidence>
<evidence type="ECO:0000313" key="4">
    <source>
        <dbReference type="EMBL" id="OXY91523.1"/>
    </source>
</evidence>
<dbReference type="Proteomes" id="UP000215483">
    <property type="component" value="Unassembled WGS sequence"/>
</dbReference>
<keyword evidence="2" id="KW-1133">Transmembrane helix</keyword>
<proteinExistence type="predicted"/>
<feature type="transmembrane region" description="Helical" evidence="2">
    <location>
        <begin position="842"/>
        <end position="870"/>
    </location>
</feature>
<name>A0A233S7B4_STRDA</name>
<keyword evidence="2" id="KW-0472">Membrane</keyword>
<feature type="region of interest" description="Disordered" evidence="1">
    <location>
        <begin position="979"/>
        <end position="1003"/>
    </location>
</feature>